<evidence type="ECO:0000313" key="8">
    <source>
        <dbReference type="Proteomes" id="UP000663829"/>
    </source>
</evidence>
<evidence type="ECO:0000256" key="2">
    <source>
        <dbReference type="SAM" id="MobiDB-lite"/>
    </source>
</evidence>
<dbReference type="GO" id="GO:0003723">
    <property type="term" value="F:RNA binding"/>
    <property type="evidence" value="ECO:0007669"/>
    <property type="project" value="UniProtKB-UniRule"/>
</dbReference>
<dbReference type="Pfam" id="PF22600">
    <property type="entry name" value="MTPAP-like_central"/>
    <property type="match status" value="1"/>
</dbReference>
<dbReference type="PANTHER" id="PTHR12271:SF127">
    <property type="entry name" value="SPECKLE TARGETED PIP5K1A-REGULATED POLY(A) POLYMERASE"/>
    <property type="match status" value="1"/>
</dbReference>
<dbReference type="Proteomes" id="UP000677228">
    <property type="component" value="Unassembled WGS sequence"/>
</dbReference>
<feature type="compositionally biased region" description="Acidic residues" evidence="2">
    <location>
        <begin position="673"/>
        <end position="682"/>
    </location>
</feature>
<dbReference type="EMBL" id="CAJOBA010000500">
    <property type="protein sequence ID" value="CAF3537282.1"/>
    <property type="molecule type" value="Genomic_DNA"/>
</dbReference>
<dbReference type="EMBL" id="CAJNOK010000500">
    <property type="protein sequence ID" value="CAF0757837.1"/>
    <property type="molecule type" value="Genomic_DNA"/>
</dbReference>
<reference evidence="5" key="1">
    <citation type="submission" date="2021-02" db="EMBL/GenBank/DDBJ databases">
        <authorList>
            <person name="Nowell W R."/>
        </authorList>
    </citation>
    <scope>NUCLEOTIDE SEQUENCE</scope>
</reference>
<dbReference type="Proteomes" id="UP000682733">
    <property type="component" value="Unassembled WGS sequence"/>
</dbReference>
<evidence type="ECO:0000313" key="6">
    <source>
        <dbReference type="EMBL" id="CAF3537282.1"/>
    </source>
</evidence>
<dbReference type="GO" id="GO:1990817">
    <property type="term" value="F:poly(A) RNA polymerase activity"/>
    <property type="evidence" value="ECO:0007669"/>
    <property type="project" value="TreeGrafter"/>
</dbReference>
<evidence type="ECO:0000313" key="4">
    <source>
        <dbReference type="EMBL" id="CAF0757837.1"/>
    </source>
</evidence>
<dbReference type="SUPFAM" id="SSF81301">
    <property type="entry name" value="Nucleotidyltransferase"/>
    <property type="match status" value="1"/>
</dbReference>
<accession>A0A813W122</accession>
<dbReference type="EMBL" id="CAJOBC010000888">
    <property type="protein sequence ID" value="CAF3636042.1"/>
    <property type="molecule type" value="Genomic_DNA"/>
</dbReference>
<dbReference type="EMBL" id="CAJNOQ010000888">
    <property type="protein sequence ID" value="CAF0848393.1"/>
    <property type="molecule type" value="Genomic_DNA"/>
</dbReference>
<proteinExistence type="predicted"/>
<keyword evidence="1" id="KW-0694">RNA-binding</keyword>
<dbReference type="PANTHER" id="PTHR12271">
    <property type="entry name" value="POLY A POLYMERASE CID PAP -RELATED"/>
    <property type="match status" value="1"/>
</dbReference>
<organism evidence="5 8">
    <name type="scientific">Didymodactylos carnosus</name>
    <dbReference type="NCBI Taxonomy" id="1234261"/>
    <lineage>
        <taxon>Eukaryota</taxon>
        <taxon>Metazoa</taxon>
        <taxon>Spiralia</taxon>
        <taxon>Gnathifera</taxon>
        <taxon>Rotifera</taxon>
        <taxon>Eurotatoria</taxon>
        <taxon>Bdelloidea</taxon>
        <taxon>Philodinida</taxon>
        <taxon>Philodinidae</taxon>
        <taxon>Didymodactylos</taxon>
    </lineage>
</organism>
<dbReference type="SUPFAM" id="SSF54928">
    <property type="entry name" value="RNA-binding domain, RBD"/>
    <property type="match status" value="1"/>
</dbReference>
<dbReference type="Proteomes" id="UP000681722">
    <property type="component" value="Unassembled WGS sequence"/>
</dbReference>
<evidence type="ECO:0000313" key="5">
    <source>
        <dbReference type="EMBL" id="CAF0848393.1"/>
    </source>
</evidence>
<keyword evidence="8" id="KW-1185">Reference proteome</keyword>
<evidence type="ECO:0000259" key="3">
    <source>
        <dbReference type="PROSITE" id="PS50102"/>
    </source>
</evidence>
<dbReference type="InterPro" id="IPR043519">
    <property type="entry name" value="NT_sf"/>
</dbReference>
<dbReference type="InterPro" id="IPR012677">
    <property type="entry name" value="Nucleotide-bd_a/b_plait_sf"/>
</dbReference>
<dbReference type="SMART" id="SM00360">
    <property type="entry name" value="RRM"/>
    <property type="match status" value="1"/>
</dbReference>
<sequence length="802" mass="92674">MRNLPREGSLTEKLQFVSKRVLAEHDKGKKHQAIVAARQRYEYSQLSSIYVSRIKQHHNDEQLKNYFAQFGSIKDCFMDKEKHVYAIIEYENPESVERCLASGNEHKIQDDRLKVKARVQKPFQAKKMILSEQEFLKLNTDKEIEKHTQMVHALNNCSTVEEQAKLVVEYEKMADVDLRQCEQFYLELQNLFSKHFHDSKLNLTGSMANGLATVLSDMDLVLVLNDTYIEPQSYHQSYNSDDSIRSPINSNTNTENSNESKMDVENGNEKLAMRNNSSSNEASSSTPSPLSVIHSANELLQQSVADRLDYIGRLLRNHAPNVCHIQRICHARCPLVRFCHKQQKLFCELSINNHLAVCNTELIQLYLELEPNLRLLLYTLRLWAKQKDLFGKGTRFNTYTLFWMLVFVLQQLQRLPSVSMLVQLSANQRIHGPWNCSVPDVNQVKSVFQSVSGCTLEQMLQSFFSYYSSMDPVKYSVSVWSGMNSEVQQQPSSGCALLVQDPFEHSHNLSSHVSASNWLKFQQECRSAVQILTDYNKKRLNKAWGWCLLFTRKTLPKSNFKKKKNQTPTAQTQMNFNLNQLNITQTKMNEHLFHSYLENIILKILLFETVNLNEINKQRYDHEKSKNKRSVDKLAEIEITPNGLADQFNQTLGDSLGPPAKRPKSNANKDQASDEEDIDDDDDIQMAYSKVATTFKVTHETWKNRRRLKKNVTENELDVSTFLHEQMISEKLKQDQTSQIAEPLYFTMETTPTVTTGAYDVRFSLVSDEHQNQQHFSELAHFLEQFLPKILKDPSIMASIVR</sequence>
<comment type="caution">
    <text evidence="5">The sequence shown here is derived from an EMBL/GenBank/DDBJ whole genome shotgun (WGS) entry which is preliminary data.</text>
</comment>
<dbReference type="InterPro" id="IPR000504">
    <property type="entry name" value="RRM_dom"/>
</dbReference>
<dbReference type="InterPro" id="IPR054708">
    <property type="entry name" value="MTPAP-like_central"/>
</dbReference>
<feature type="domain" description="RRM" evidence="3">
    <location>
        <begin position="47"/>
        <end position="120"/>
    </location>
</feature>
<evidence type="ECO:0000313" key="7">
    <source>
        <dbReference type="EMBL" id="CAF3636042.1"/>
    </source>
</evidence>
<dbReference type="CDD" id="cd05402">
    <property type="entry name" value="NT_PAP_TUTase"/>
    <property type="match status" value="1"/>
</dbReference>
<gene>
    <name evidence="5" type="ORF">GPM918_LOCUS5940</name>
    <name evidence="4" type="ORF">OVA965_LOCUS2385</name>
    <name evidence="7" type="ORF">SRO942_LOCUS5940</name>
    <name evidence="6" type="ORF">TMI583_LOCUS2385</name>
</gene>
<evidence type="ECO:0000256" key="1">
    <source>
        <dbReference type="PROSITE-ProRule" id="PRU00176"/>
    </source>
</evidence>
<dbReference type="Gene3D" id="3.30.70.330">
    <property type="match status" value="1"/>
</dbReference>
<name>A0A813W122_9BILA</name>
<feature type="region of interest" description="Disordered" evidence="2">
    <location>
        <begin position="235"/>
        <end position="262"/>
    </location>
</feature>
<dbReference type="InterPro" id="IPR035979">
    <property type="entry name" value="RBD_domain_sf"/>
</dbReference>
<dbReference type="Proteomes" id="UP000663829">
    <property type="component" value="Unassembled WGS sequence"/>
</dbReference>
<dbReference type="Gene3D" id="1.10.1410.10">
    <property type="match status" value="1"/>
</dbReference>
<dbReference type="SUPFAM" id="SSF81631">
    <property type="entry name" value="PAP/OAS1 substrate-binding domain"/>
    <property type="match status" value="1"/>
</dbReference>
<dbReference type="Pfam" id="PF00076">
    <property type="entry name" value="RRM_1"/>
    <property type="match status" value="1"/>
</dbReference>
<dbReference type="OrthoDB" id="2274644at2759"/>
<protein>
    <recommendedName>
        <fullName evidence="3">RRM domain-containing protein</fullName>
    </recommendedName>
</protein>
<dbReference type="GO" id="GO:0031123">
    <property type="term" value="P:RNA 3'-end processing"/>
    <property type="evidence" value="ECO:0007669"/>
    <property type="project" value="TreeGrafter"/>
</dbReference>
<dbReference type="PROSITE" id="PS50102">
    <property type="entry name" value="RRM"/>
    <property type="match status" value="1"/>
</dbReference>
<dbReference type="AlphaFoldDB" id="A0A813W122"/>
<feature type="region of interest" description="Disordered" evidence="2">
    <location>
        <begin position="646"/>
        <end position="682"/>
    </location>
</feature>
<dbReference type="Gene3D" id="3.30.460.10">
    <property type="entry name" value="Beta Polymerase, domain 2"/>
    <property type="match status" value="1"/>
</dbReference>